<proteinExistence type="predicted"/>
<reference evidence="1" key="2">
    <citation type="journal article" date="2015" name="Data Brief">
        <title>Shoot transcriptome of the giant reed, Arundo donax.</title>
        <authorList>
            <person name="Barrero R.A."/>
            <person name="Guerrero F.D."/>
            <person name="Moolhuijzen P."/>
            <person name="Goolsby J.A."/>
            <person name="Tidwell J."/>
            <person name="Bellgard S.E."/>
            <person name="Bellgard M.I."/>
        </authorList>
    </citation>
    <scope>NUCLEOTIDE SEQUENCE</scope>
    <source>
        <tissue evidence="1">Shoot tissue taken approximately 20 cm above the soil surface</tissue>
    </source>
</reference>
<organism evidence="1">
    <name type="scientific">Arundo donax</name>
    <name type="common">Giant reed</name>
    <name type="synonym">Donax arundinaceus</name>
    <dbReference type="NCBI Taxonomy" id="35708"/>
    <lineage>
        <taxon>Eukaryota</taxon>
        <taxon>Viridiplantae</taxon>
        <taxon>Streptophyta</taxon>
        <taxon>Embryophyta</taxon>
        <taxon>Tracheophyta</taxon>
        <taxon>Spermatophyta</taxon>
        <taxon>Magnoliopsida</taxon>
        <taxon>Liliopsida</taxon>
        <taxon>Poales</taxon>
        <taxon>Poaceae</taxon>
        <taxon>PACMAD clade</taxon>
        <taxon>Arundinoideae</taxon>
        <taxon>Arundineae</taxon>
        <taxon>Arundo</taxon>
    </lineage>
</organism>
<reference evidence="1" key="1">
    <citation type="submission" date="2014-09" db="EMBL/GenBank/DDBJ databases">
        <authorList>
            <person name="Magalhaes I.L.F."/>
            <person name="Oliveira U."/>
            <person name="Santos F.R."/>
            <person name="Vidigal T.H.D.A."/>
            <person name="Brescovit A.D."/>
            <person name="Santos A.J."/>
        </authorList>
    </citation>
    <scope>NUCLEOTIDE SEQUENCE</scope>
    <source>
        <tissue evidence="1">Shoot tissue taken approximately 20 cm above the soil surface</tissue>
    </source>
</reference>
<protein>
    <submittedName>
        <fullName evidence="1">Uncharacterized protein</fullName>
    </submittedName>
</protein>
<evidence type="ECO:0000313" key="1">
    <source>
        <dbReference type="EMBL" id="JAE08688.1"/>
    </source>
</evidence>
<dbReference type="EMBL" id="GBRH01189208">
    <property type="protein sequence ID" value="JAE08688.1"/>
    <property type="molecule type" value="Transcribed_RNA"/>
</dbReference>
<accession>A0A0A9FK99</accession>
<dbReference type="AlphaFoldDB" id="A0A0A9FK99"/>
<name>A0A0A9FK99_ARUDO</name>
<sequence length="65" mass="7382">MPSPCLPFWEYFVNSADPDCKVDSHIKTKIPRITNSVAAISCLAFMSICAKHQDEHEPWYSVVIL</sequence>